<dbReference type="RefSeq" id="WP_066395164.1">
    <property type="nucleotide sequence ID" value="NZ_JAGIKZ010000008.1"/>
</dbReference>
<dbReference type="Proteomes" id="UP001519293">
    <property type="component" value="Unassembled WGS sequence"/>
</dbReference>
<organism evidence="1 2">
    <name type="scientific">Cytobacillus eiseniae</name>
    <dbReference type="NCBI Taxonomy" id="762947"/>
    <lineage>
        <taxon>Bacteria</taxon>
        <taxon>Bacillati</taxon>
        <taxon>Bacillota</taxon>
        <taxon>Bacilli</taxon>
        <taxon>Bacillales</taxon>
        <taxon>Bacillaceae</taxon>
        <taxon>Cytobacillus</taxon>
    </lineage>
</organism>
<accession>A0ABS4RHD5</accession>
<reference evidence="1 2" key="1">
    <citation type="submission" date="2021-03" db="EMBL/GenBank/DDBJ databases">
        <title>Genomic Encyclopedia of Type Strains, Phase IV (KMG-IV): sequencing the most valuable type-strain genomes for metagenomic binning, comparative biology and taxonomic classification.</title>
        <authorList>
            <person name="Goeker M."/>
        </authorList>
    </citation>
    <scope>NUCLEOTIDE SEQUENCE [LARGE SCALE GENOMIC DNA]</scope>
    <source>
        <strain evidence="1 2">DSM 26675</strain>
    </source>
</reference>
<dbReference type="InterPro" id="IPR019687">
    <property type="entry name" value="DUF2535"/>
</dbReference>
<gene>
    <name evidence="1" type="ORF">J2Z40_001809</name>
</gene>
<proteinExistence type="predicted"/>
<evidence type="ECO:0008006" key="3">
    <source>
        <dbReference type="Google" id="ProtNLM"/>
    </source>
</evidence>
<comment type="caution">
    <text evidence="1">The sequence shown here is derived from an EMBL/GenBank/DDBJ whole genome shotgun (WGS) entry which is preliminary data.</text>
</comment>
<dbReference type="Pfam" id="PF10751">
    <property type="entry name" value="DUF2535"/>
    <property type="match status" value="1"/>
</dbReference>
<keyword evidence="2" id="KW-1185">Reference proteome</keyword>
<evidence type="ECO:0000313" key="2">
    <source>
        <dbReference type="Proteomes" id="UP001519293"/>
    </source>
</evidence>
<evidence type="ECO:0000313" key="1">
    <source>
        <dbReference type="EMBL" id="MBP2241247.1"/>
    </source>
</evidence>
<dbReference type="EMBL" id="JAGIKZ010000008">
    <property type="protein sequence ID" value="MBP2241247.1"/>
    <property type="molecule type" value="Genomic_DNA"/>
</dbReference>
<name>A0ABS4RHD5_9BACI</name>
<sequence>MLVKSLEFKNSAGQKVIITEIPVLNKSSPHYFMIQVRLHGFIKKIQAVESNKNSFSFREYMKSVLKWPVYRQIFKTPDLKNNA</sequence>
<protein>
    <recommendedName>
        <fullName evidence="3">DUF2535 domain-containing protein</fullName>
    </recommendedName>
</protein>